<organism evidence="1 2">
    <name type="scientific">Genlisea aurea</name>
    <dbReference type="NCBI Taxonomy" id="192259"/>
    <lineage>
        <taxon>Eukaryota</taxon>
        <taxon>Viridiplantae</taxon>
        <taxon>Streptophyta</taxon>
        <taxon>Embryophyta</taxon>
        <taxon>Tracheophyta</taxon>
        <taxon>Spermatophyta</taxon>
        <taxon>Magnoliopsida</taxon>
        <taxon>eudicotyledons</taxon>
        <taxon>Gunneridae</taxon>
        <taxon>Pentapetalae</taxon>
        <taxon>asterids</taxon>
        <taxon>lamiids</taxon>
        <taxon>Lamiales</taxon>
        <taxon>Lentibulariaceae</taxon>
        <taxon>Genlisea</taxon>
    </lineage>
</organism>
<accession>S8DSE6</accession>
<sequence length="167" mass="19599">MGSLSGTDSKSSPSSWKFQAEILRAECNLVRMERELAVKKMDNNRLKMETTLRSALQALINGRKKISSLVIEEEIQDKIHKLEETTTPSAILQEEEWCKGRCREVVKKIAQQVRGEREEWSQMQDMVGRVRAEMEQLQLSRHYWEDRAHESNRQLQCLRLLVRPFNN</sequence>
<dbReference type="PANTHER" id="PTHR35468:SF1">
    <property type="entry name" value="MYOSIN-LIKE PROTEIN"/>
    <property type="match status" value="1"/>
</dbReference>
<gene>
    <name evidence="1" type="ORF">M569_12053</name>
</gene>
<comment type="caution">
    <text evidence="1">The sequence shown here is derived from an EMBL/GenBank/DDBJ whole genome shotgun (WGS) entry which is preliminary data.</text>
</comment>
<name>S8DSE6_9LAMI</name>
<dbReference type="Proteomes" id="UP000015453">
    <property type="component" value="Unassembled WGS sequence"/>
</dbReference>
<dbReference type="AlphaFoldDB" id="S8DSE6"/>
<dbReference type="OrthoDB" id="1921697at2759"/>
<protein>
    <submittedName>
        <fullName evidence="1">Uncharacterized protein</fullName>
    </submittedName>
</protein>
<evidence type="ECO:0000313" key="2">
    <source>
        <dbReference type="Proteomes" id="UP000015453"/>
    </source>
</evidence>
<evidence type="ECO:0000313" key="1">
    <source>
        <dbReference type="EMBL" id="EPS62737.1"/>
    </source>
</evidence>
<keyword evidence="2" id="KW-1185">Reference proteome</keyword>
<proteinExistence type="predicted"/>
<dbReference type="EMBL" id="AUSU01005940">
    <property type="protein sequence ID" value="EPS62737.1"/>
    <property type="molecule type" value="Genomic_DNA"/>
</dbReference>
<dbReference type="PANTHER" id="PTHR35468">
    <property type="entry name" value="MYOSIN-LIKE PROTEIN"/>
    <property type="match status" value="1"/>
</dbReference>
<reference evidence="1 2" key="1">
    <citation type="journal article" date="2013" name="BMC Genomics">
        <title>The miniature genome of a carnivorous plant Genlisea aurea contains a low number of genes and short non-coding sequences.</title>
        <authorList>
            <person name="Leushkin E.V."/>
            <person name="Sutormin R.A."/>
            <person name="Nabieva E.R."/>
            <person name="Penin A.A."/>
            <person name="Kondrashov A.S."/>
            <person name="Logacheva M.D."/>
        </authorList>
    </citation>
    <scope>NUCLEOTIDE SEQUENCE [LARGE SCALE GENOMIC DNA]</scope>
</reference>